<evidence type="ECO:0000313" key="10">
    <source>
        <dbReference type="EMBL" id="BEH01568.1"/>
    </source>
</evidence>
<feature type="domain" description="FMN-binding" evidence="9">
    <location>
        <begin position="722"/>
        <end position="797"/>
    </location>
</feature>
<dbReference type="GO" id="GO:0010181">
    <property type="term" value="F:FMN binding"/>
    <property type="evidence" value="ECO:0007669"/>
    <property type="project" value="InterPro"/>
</dbReference>
<dbReference type="SUPFAM" id="SSF52218">
    <property type="entry name" value="Flavoproteins"/>
    <property type="match status" value="1"/>
</dbReference>
<evidence type="ECO:0000256" key="3">
    <source>
        <dbReference type="ARBA" id="ARBA00013137"/>
    </source>
</evidence>
<dbReference type="InterPro" id="IPR007329">
    <property type="entry name" value="FMN-bd"/>
</dbReference>
<keyword evidence="11" id="KW-1185">Reference proteome</keyword>
<evidence type="ECO:0000256" key="1">
    <source>
        <dbReference type="ARBA" id="ARBA00001917"/>
    </source>
</evidence>
<dbReference type="PANTHER" id="PTHR43400">
    <property type="entry name" value="FUMARATE REDUCTASE"/>
    <property type="match status" value="1"/>
</dbReference>
<accession>A0AAN0KF42</accession>
<keyword evidence="7" id="KW-0560">Oxidoreductase</keyword>
<dbReference type="EC" id="1.3.99.33" evidence="3"/>
<dbReference type="Pfam" id="PF00890">
    <property type="entry name" value="FAD_binding_2"/>
    <property type="match status" value="1"/>
</dbReference>
<dbReference type="GO" id="GO:0008202">
    <property type="term" value="P:steroid metabolic process"/>
    <property type="evidence" value="ECO:0007669"/>
    <property type="project" value="UniProtKB-ARBA"/>
</dbReference>
<dbReference type="Gene3D" id="3.40.50.360">
    <property type="match status" value="1"/>
</dbReference>
<dbReference type="InterPro" id="IPR036188">
    <property type="entry name" value="FAD/NAD-bd_sf"/>
</dbReference>
<keyword evidence="5" id="KW-0285">Flavoprotein</keyword>
<dbReference type="InterPro" id="IPR005025">
    <property type="entry name" value="FMN_Rdtase-like_dom"/>
</dbReference>
<dbReference type="Pfam" id="PF04205">
    <property type="entry name" value="FMN_bind"/>
    <property type="match status" value="1"/>
</dbReference>
<dbReference type="Gene3D" id="3.90.1010.20">
    <property type="match status" value="1"/>
</dbReference>
<proteinExistence type="predicted"/>
<dbReference type="SUPFAM" id="SSF56425">
    <property type="entry name" value="Succinate dehydrogenase/fumarate reductase flavoprotein, catalytic domain"/>
    <property type="match status" value="1"/>
</dbReference>
<dbReference type="SUPFAM" id="SSF51905">
    <property type="entry name" value="FAD/NAD(P)-binding domain"/>
    <property type="match status" value="1"/>
</dbReference>
<organism evidence="10 11">
    <name type="scientific">Brooklawnia propionicigenes</name>
    <dbReference type="NCBI Taxonomy" id="3041175"/>
    <lineage>
        <taxon>Bacteria</taxon>
        <taxon>Bacillati</taxon>
        <taxon>Actinomycetota</taxon>
        <taxon>Actinomycetes</taxon>
        <taxon>Propionibacteriales</taxon>
        <taxon>Propionibacteriaceae</taxon>
        <taxon>Brooklawnia</taxon>
    </lineage>
</organism>
<keyword evidence="6" id="KW-0274">FAD</keyword>
<comment type="catalytic activity">
    <reaction evidence="8">
        <text>dihydrourocanate + A = urocanate + AH2</text>
        <dbReference type="Rhea" id="RHEA:36059"/>
        <dbReference type="ChEBI" id="CHEBI:13193"/>
        <dbReference type="ChEBI" id="CHEBI:17499"/>
        <dbReference type="ChEBI" id="CHEBI:27247"/>
        <dbReference type="ChEBI" id="CHEBI:72991"/>
        <dbReference type="EC" id="1.3.99.33"/>
    </reaction>
</comment>
<dbReference type="Proteomes" id="UP001431656">
    <property type="component" value="Chromosome"/>
</dbReference>
<dbReference type="InterPro" id="IPR029039">
    <property type="entry name" value="Flavoprotein-like_sf"/>
</dbReference>
<dbReference type="PANTHER" id="PTHR43400:SF10">
    <property type="entry name" value="3-OXOSTEROID 1-DEHYDROGENASE"/>
    <property type="match status" value="1"/>
</dbReference>
<dbReference type="AlphaFoldDB" id="A0AAN0KF42"/>
<dbReference type="Pfam" id="PF03358">
    <property type="entry name" value="FMN_red"/>
    <property type="match status" value="1"/>
</dbReference>
<name>A0AAN0KF42_9ACTN</name>
<evidence type="ECO:0000256" key="4">
    <source>
        <dbReference type="ARBA" id="ARBA00015872"/>
    </source>
</evidence>
<dbReference type="InterPro" id="IPR003953">
    <property type="entry name" value="FAD-dep_OxRdtase_2_FAD-bd"/>
</dbReference>
<evidence type="ECO:0000256" key="5">
    <source>
        <dbReference type="ARBA" id="ARBA00022630"/>
    </source>
</evidence>
<evidence type="ECO:0000256" key="2">
    <source>
        <dbReference type="ARBA" id="ARBA00001974"/>
    </source>
</evidence>
<dbReference type="SMART" id="SM00900">
    <property type="entry name" value="FMN_bind"/>
    <property type="match status" value="1"/>
</dbReference>
<dbReference type="Gene3D" id="3.90.700.10">
    <property type="entry name" value="Succinate dehydrogenase/fumarate reductase flavoprotein, catalytic domain"/>
    <property type="match status" value="1"/>
</dbReference>
<evidence type="ECO:0000313" key="11">
    <source>
        <dbReference type="Proteomes" id="UP001431656"/>
    </source>
</evidence>
<protein>
    <recommendedName>
        <fullName evidence="4">Urocanate reductase</fullName>
        <ecNumber evidence="3">1.3.99.33</ecNumber>
    </recommendedName>
</protein>
<comment type="cofactor">
    <cofactor evidence="1">
        <name>FMN</name>
        <dbReference type="ChEBI" id="CHEBI:58210"/>
    </cofactor>
</comment>
<dbReference type="RefSeq" id="WP_286267896.1">
    <property type="nucleotide sequence ID" value="NZ_AP028056.1"/>
</dbReference>
<dbReference type="KEGG" id="broo:brsh051_08490"/>
<comment type="cofactor">
    <cofactor evidence="2">
        <name>FAD</name>
        <dbReference type="ChEBI" id="CHEBI:57692"/>
    </cofactor>
</comment>
<dbReference type="InterPro" id="IPR050315">
    <property type="entry name" value="FAD-oxidoreductase_2"/>
</dbReference>
<sequence>MKIVAIVGTNASFSYNRLLLNYMREHFSGQADIEVCEIRDIPMFNENVPDTDPDSVNYLSRAISNADGVVIGCPEHNHSVPSALKSVLEWLSYRQHPLNGKPVMIVGASYHPQGSSRAQIHLRQILDAPGVGARVLPGNEFLLGNVKQAFDGEGRLADQATVAFLEQCFADFADFVKSSQSASTSMIKGDSTMSLTDSTHWDATYDVIVLGFGGAGATAARFAADAGAKVLLVDSAPEGHEGGNTRVSGQLVCSTDDEDAMRVHYHGQTAPMDLDDDIVNTYVEGMANMKQYFREYLGVEPVSSKQLFKKLMPDHELGMWPEYPELPGGETIDMLLVHEGFFDGALWKILHQKVAERHEKIDVWYRSPARHLIRADGRTIAGAQIERDHVLRNIRALNGVVLATGGFENNVRKVQDFLGAPRLVPVGGLYNKGDGIDLAIEAGADLWHMTNYESLGLQHGLTFAVPEGERGPLLMFGYEALAEGSLLTVGDDGSRYFAEDVANRHGHIYDHGLWRVPPAHAHPHLVFDQAKYDELAQGPHPEVLERVVKADSLDGLAKLIGARPEVLAKTVERFNLFTEQGEDYEFHRNPATMRAFDDGPYYAIAMLQVMLNTQGGPRRNSRAEIVDPQGQPIPHLYGAGELGGVCAGQYQGGQNVAECLIFGKIAGQNAAVPKPQPVAQGGQAVAAPAGSGQVFSTFKSDIGGRLDVPLGPNQYLGRSNAGMGAEMVVRLTVDDAGAIRDIEIVSQSETGQIAGEALKKLPEEMIARNTYDVDAVSGASVSSRALKDAVKDALSQVPARQQ</sequence>
<dbReference type="EMBL" id="AP028056">
    <property type="protein sequence ID" value="BEH01568.1"/>
    <property type="molecule type" value="Genomic_DNA"/>
</dbReference>
<dbReference type="InterPro" id="IPR027477">
    <property type="entry name" value="Succ_DH/fumarate_Rdtase_cat_sf"/>
</dbReference>
<evidence type="ECO:0000256" key="6">
    <source>
        <dbReference type="ARBA" id="ARBA00022827"/>
    </source>
</evidence>
<dbReference type="GO" id="GO:0033765">
    <property type="term" value="F:steroid dehydrogenase activity, acting on the CH-CH group of donors"/>
    <property type="evidence" value="ECO:0007669"/>
    <property type="project" value="UniProtKB-ARBA"/>
</dbReference>
<reference evidence="10" key="1">
    <citation type="journal article" date="2024" name="Int. J. Syst. Evol. Microbiol.">
        <title>Brooklawnia propionicigenes sp. nov., a facultatively anaerobic, propionate-producing bacterium isolated from a methanogenic reactor treating waste from cattle farms.</title>
        <authorList>
            <person name="Akita Y."/>
            <person name="Ueki A."/>
            <person name="Tonouchi A."/>
            <person name="Sugawara Y."/>
            <person name="Honma S."/>
            <person name="Kaku N."/>
            <person name="Ueki K."/>
        </authorList>
    </citation>
    <scope>NUCLEOTIDE SEQUENCE</scope>
    <source>
        <strain evidence="10">SH051</strain>
    </source>
</reference>
<dbReference type="Gene3D" id="3.50.50.60">
    <property type="entry name" value="FAD/NAD(P)-binding domain"/>
    <property type="match status" value="1"/>
</dbReference>
<evidence type="ECO:0000256" key="7">
    <source>
        <dbReference type="ARBA" id="ARBA00023002"/>
    </source>
</evidence>
<dbReference type="GO" id="GO:0016020">
    <property type="term" value="C:membrane"/>
    <property type="evidence" value="ECO:0007669"/>
    <property type="project" value="InterPro"/>
</dbReference>
<gene>
    <name evidence="10" type="ORF">brsh051_08490</name>
</gene>
<evidence type="ECO:0000259" key="9">
    <source>
        <dbReference type="SMART" id="SM00900"/>
    </source>
</evidence>
<evidence type="ECO:0000256" key="8">
    <source>
        <dbReference type="ARBA" id="ARBA00049922"/>
    </source>
</evidence>